<name>A0A0C2J7U9_THEKT</name>
<keyword evidence="2" id="KW-1185">Reference proteome</keyword>
<evidence type="ECO:0000313" key="1">
    <source>
        <dbReference type="EMBL" id="KII73889.1"/>
    </source>
</evidence>
<organism evidence="1 2">
    <name type="scientific">Thelohanellus kitauei</name>
    <name type="common">Myxosporean</name>
    <dbReference type="NCBI Taxonomy" id="669202"/>
    <lineage>
        <taxon>Eukaryota</taxon>
        <taxon>Metazoa</taxon>
        <taxon>Cnidaria</taxon>
        <taxon>Myxozoa</taxon>
        <taxon>Myxosporea</taxon>
        <taxon>Bivalvulida</taxon>
        <taxon>Platysporina</taxon>
        <taxon>Myxobolidae</taxon>
        <taxon>Thelohanellus</taxon>
    </lineage>
</organism>
<comment type="caution">
    <text evidence="1">The sequence shown here is derived from an EMBL/GenBank/DDBJ whole genome shotgun (WGS) entry which is preliminary data.</text>
</comment>
<gene>
    <name evidence="1" type="ORF">RF11_03944</name>
</gene>
<dbReference type="AlphaFoldDB" id="A0A0C2J7U9"/>
<protein>
    <submittedName>
        <fullName evidence="1">Uncharacterized protein</fullName>
    </submittedName>
</protein>
<proteinExistence type="predicted"/>
<sequence>MSPLLVVISDLNHVPRYSYNSDSSMMLHIRVAYCRIERLVGIRRDLDEFSKFRKALIKSQKEPIVVYPIKKRTDVRISVRDGSVGYQMFCNSPINGVPHLERIFCEYMSTLE</sequence>
<dbReference type="EMBL" id="JWZT01000626">
    <property type="protein sequence ID" value="KII73889.1"/>
    <property type="molecule type" value="Genomic_DNA"/>
</dbReference>
<evidence type="ECO:0000313" key="2">
    <source>
        <dbReference type="Proteomes" id="UP000031668"/>
    </source>
</evidence>
<accession>A0A0C2J7U9</accession>
<dbReference type="Proteomes" id="UP000031668">
    <property type="component" value="Unassembled WGS sequence"/>
</dbReference>
<reference evidence="1 2" key="1">
    <citation type="journal article" date="2014" name="Genome Biol. Evol.">
        <title>The genome of the myxosporean Thelohanellus kitauei shows adaptations to nutrient acquisition within its fish host.</title>
        <authorList>
            <person name="Yang Y."/>
            <person name="Xiong J."/>
            <person name="Zhou Z."/>
            <person name="Huo F."/>
            <person name="Miao W."/>
            <person name="Ran C."/>
            <person name="Liu Y."/>
            <person name="Zhang J."/>
            <person name="Feng J."/>
            <person name="Wang M."/>
            <person name="Wang M."/>
            <person name="Wang L."/>
            <person name="Yao B."/>
        </authorList>
    </citation>
    <scope>NUCLEOTIDE SEQUENCE [LARGE SCALE GENOMIC DNA]</scope>
    <source>
        <strain evidence="1">Wuqing</strain>
    </source>
</reference>